<evidence type="ECO:0000313" key="5">
    <source>
        <dbReference type="EMBL" id="GGJ64732.1"/>
    </source>
</evidence>
<dbReference type="Gene3D" id="1.10.10.10">
    <property type="entry name" value="Winged helix-like DNA-binding domain superfamily/Winged helix DNA-binding domain"/>
    <property type="match status" value="1"/>
</dbReference>
<protein>
    <recommendedName>
        <fullName evidence="4">HTH arsR-type domain-containing protein</fullName>
    </recommendedName>
</protein>
<comment type="caution">
    <text evidence="5">The sequence shown here is derived from an EMBL/GenBank/DDBJ whole genome shotgun (WGS) entry which is preliminary data.</text>
</comment>
<keyword evidence="1" id="KW-0805">Transcription regulation</keyword>
<dbReference type="RefSeq" id="WP_096256463.1">
    <property type="nucleotide sequence ID" value="NZ_BMKX01000006.1"/>
</dbReference>
<keyword evidence="3" id="KW-0804">Transcription</keyword>
<evidence type="ECO:0000259" key="4">
    <source>
        <dbReference type="PROSITE" id="PS50987"/>
    </source>
</evidence>
<dbReference type="PRINTS" id="PR00778">
    <property type="entry name" value="HTHARSR"/>
</dbReference>
<evidence type="ECO:0000256" key="2">
    <source>
        <dbReference type="ARBA" id="ARBA00023125"/>
    </source>
</evidence>
<dbReference type="PANTHER" id="PTHR43132:SF6">
    <property type="entry name" value="HTH-TYPE TRANSCRIPTIONAL REPRESSOR CZRA"/>
    <property type="match status" value="1"/>
</dbReference>
<organism evidence="5 6">
    <name type="scientific">Glutamicibacter ardleyensis</name>
    <dbReference type="NCBI Taxonomy" id="225894"/>
    <lineage>
        <taxon>Bacteria</taxon>
        <taxon>Bacillati</taxon>
        <taxon>Actinomycetota</taxon>
        <taxon>Actinomycetes</taxon>
        <taxon>Micrococcales</taxon>
        <taxon>Micrococcaceae</taxon>
        <taxon>Glutamicibacter</taxon>
    </lineage>
</organism>
<name>A0ABQ2DQF3_9MICC</name>
<evidence type="ECO:0000256" key="1">
    <source>
        <dbReference type="ARBA" id="ARBA00023015"/>
    </source>
</evidence>
<keyword evidence="2" id="KW-0238">DNA-binding</keyword>
<dbReference type="Proteomes" id="UP000606115">
    <property type="component" value="Unassembled WGS sequence"/>
</dbReference>
<sequence length="124" mass="13873">MTSEYAGSPTREEIISNDLLDMSMTILKTLSDPARLQMLWALSKAEHSLSELAQYVGVSPTVAGQLLARLRTTGVLQTRKSGRHVIYSMQDERLKQFIGQVLDFAEYRLAVSNQDEPVSQIRSS</sequence>
<dbReference type="GeneID" id="303304813"/>
<dbReference type="CDD" id="cd00090">
    <property type="entry name" value="HTH_ARSR"/>
    <property type="match status" value="1"/>
</dbReference>
<dbReference type="InterPro" id="IPR011991">
    <property type="entry name" value="ArsR-like_HTH"/>
</dbReference>
<dbReference type="InterPro" id="IPR036390">
    <property type="entry name" value="WH_DNA-bd_sf"/>
</dbReference>
<keyword evidence="6" id="KW-1185">Reference proteome</keyword>
<evidence type="ECO:0000313" key="6">
    <source>
        <dbReference type="Proteomes" id="UP000606115"/>
    </source>
</evidence>
<reference evidence="6" key="1">
    <citation type="journal article" date="2019" name="Int. J. Syst. Evol. Microbiol.">
        <title>The Global Catalogue of Microorganisms (GCM) 10K type strain sequencing project: providing services to taxonomists for standard genome sequencing and annotation.</title>
        <authorList>
            <consortium name="The Broad Institute Genomics Platform"/>
            <consortium name="The Broad Institute Genome Sequencing Center for Infectious Disease"/>
            <person name="Wu L."/>
            <person name="Ma J."/>
        </authorList>
    </citation>
    <scope>NUCLEOTIDE SEQUENCE [LARGE SCALE GENOMIC DNA]</scope>
    <source>
        <strain evidence="6">CGMCC 1.3685</strain>
    </source>
</reference>
<proteinExistence type="predicted"/>
<gene>
    <name evidence="5" type="ORF">GCM10007173_24590</name>
</gene>
<dbReference type="EMBL" id="BMKX01000006">
    <property type="protein sequence ID" value="GGJ64732.1"/>
    <property type="molecule type" value="Genomic_DNA"/>
</dbReference>
<dbReference type="SMART" id="SM00418">
    <property type="entry name" value="HTH_ARSR"/>
    <property type="match status" value="1"/>
</dbReference>
<dbReference type="InterPro" id="IPR051011">
    <property type="entry name" value="Metal_resp_trans_reg"/>
</dbReference>
<dbReference type="InterPro" id="IPR001845">
    <property type="entry name" value="HTH_ArsR_DNA-bd_dom"/>
</dbReference>
<accession>A0ABQ2DQF3</accession>
<dbReference type="PROSITE" id="PS50987">
    <property type="entry name" value="HTH_ARSR_2"/>
    <property type="match status" value="1"/>
</dbReference>
<dbReference type="SUPFAM" id="SSF46785">
    <property type="entry name" value="Winged helix' DNA-binding domain"/>
    <property type="match status" value="1"/>
</dbReference>
<dbReference type="InterPro" id="IPR036388">
    <property type="entry name" value="WH-like_DNA-bd_sf"/>
</dbReference>
<feature type="domain" description="HTH arsR-type" evidence="4">
    <location>
        <begin position="15"/>
        <end position="109"/>
    </location>
</feature>
<dbReference type="NCBIfam" id="NF033788">
    <property type="entry name" value="HTH_metalloreg"/>
    <property type="match status" value="1"/>
</dbReference>
<dbReference type="PANTHER" id="PTHR43132">
    <property type="entry name" value="ARSENICAL RESISTANCE OPERON REPRESSOR ARSR-RELATED"/>
    <property type="match status" value="1"/>
</dbReference>
<evidence type="ECO:0000256" key="3">
    <source>
        <dbReference type="ARBA" id="ARBA00023163"/>
    </source>
</evidence>
<dbReference type="Pfam" id="PF01022">
    <property type="entry name" value="HTH_5"/>
    <property type="match status" value="1"/>
</dbReference>